<reference evidence="1 2" key="1">
    <citation type="submission" date="2019-03" db="EMBL/GenBank/DDBJ databases">
        <title>Genomics of glacier-inhabiting Cryobacterium strains.</title>
        <authorList>
            <person name="Liu Q."/>
            <person name="Xin Y.-H."/>
        </authorList>
    </citation>
    <scope>NUCLEOTIDE SEQUENCE [LARGE SCALE GENOMIC DNA]</scope>
    <source>
        <strain evidence="1 2">TMT4-23</strain>
    </source>
</reference>
<evidence type="ECO:0000313" key="2">
    <source>
        <dbReference type="Proteomes" id="UP000298355"/>
    </source>
</evidence>
<dbReference type="Proteomes" id="UP000298355">
    <property type="component" value="Unassembled WGS sequence"/>
</dbReference>
<dbReference type="EMBL" id="SOGJ01000034">
    <property type="protein sequence ID" value="TFC95399.1"/>
    <property type="molecule type" value="Genomic_DNA"/>
</dbReference>
<gene>
    <name evidence="1" type="ORF">E3O65_15270</name>
</gene>
<keyword evidence="2" id="KW-1185">Reference proteome</keyword>
<proteinExistence type="predicted"/>
<evidence type="ECO:0000313" key="1">
    <source>
        <dbReference type="EMBL" id="TFC95399.1"/>
    </source>
</evidence>
<dbReference type="RefSeq" id="WP_134364573.1">
    <property type="nucleotide sequence ID" value="NZ_SOGJ01000034.1"/>
</dbReference>
<name>A0ABY2IV74_9MICO</name>
<organism evidence="1 2">
    <name type="scientific">Cryobacterium breve</name>
    <dbReference type="NCBI Taxonomy" id="1259258"/>
    <lineage>
        <taxon>Bacteria</taxon>
        <taxon>Bacillati</taxon>
        <taxon>Actinomycetota</taxon>
        <taxon>Actinomycetes</taxon>
        <taxon>Micrococcales</taxon>
        <taxon>Microbacteriaceae</taxon>
        <taxon>Cryobacterium</taxon>
    </lineage>
</organism>
<protein>
    <recommendedName>
        <fullName evidence="3">RNHCP domain-containing protein</fullName>
    </recommendedName>
</protein>
<comment type="caution">
    <text evidence="1">The sequence shown here is derived from an EMBL/GenBank/DDBJ whole genome shotgun (WGS) entry which is preliminary data.</text>
</comment>
<accession>A0ABY2IV74</accession>
<evidence type="ECO:0008006" key="3">
    <source>
        <dbReference type="Google" id="ProtNLM"/>
    </source>
</evidence>
<sequence length="67" mass="7506">MRLSDWVLTVHCRECGIGGTAQVEIDRHIVWPVIVHESGCTLADDEDLVESRSGHPVHGRRQRVYAG</sequence>